<dbReference type="InterPro" id="IPR027417">
    <property type="entry name" value="P-loop_NTPase"/>
</dbReference>
<dbReference type="SMART" id="SM00862">
    <property type="entry name" value="Trans_reg_C"/>
    <property type="match status" value="1"/>
</dbReference>
<protein>
    <submittedName>
        <fullName evidence="8">BTAD domain-containing putative transcriptional regulator</fullName>
    </submittedName>
</protein>
<proteinExistence type="inferred from homology"/>
<evidence type="ECO:0000256" key="3">
    <source>
        <dbReference type="ARBA" id="ARBA00023125"/>
    </source>
</evidence>
<dbReference type="PANTHER" id="PTHR35807">
    <property type="entry name" value="TRANSCRIPTIONAL REGULATOR REDD-RELATED"/>
    <property type="match status" value="1"/>
</dbReference>
<dbReference type="InterPro" id="IPR002182">
    <property type="entry name" value="NB-ARC"/>
</dbReference>
<comment type="caution">
    <text evidence="8">The sequence shown here is derived from an EMBL/GenBank/DDBJ whole genome shotgun (WGS) entry which is preliminary data.</text>
</comment>
<dbReference type="InterPro" id="IPR016032">
    <property type="entry name" value="Sig_transdc_resp-reg_C-effctor"/>
</dbReference>
<evidence type="ECO:0000256" key="2">
    <source>
        <dbReference type="ARBA" id="ARBA00023015"/>
    </source>
</evidence>
<dbReference type="Pfam" id="PF00931">
    <property type="entry name" value="NB-ARC"/>
    <property type="match status" value="1"/>
</dbReference>
<dbReference type="InterPro" id="IPR051677">
    <property type="entry name" value="AfsR-DnrI-RedD_regulator"/>
</dbReference>
<dbReference type="EMBL" id="JBHLZP010000732">
    <property type="protein sequence ID" value="MFB9839498.1"/>
    <property type="molecule type" value="Genomic_DNA"/>
</dbReference>
<keyword evidence="4" id="KW-0804">Transcription</keyword>
<organism evidence="8 9">
    <name type="scientific">Actinoallomurus acaciae</name>
    <dbReference type="NCBI Taxonomy" id="502577"/>
    <lineage>
        <taxon>Bacteria</taxon>
        <taxon>Bacillati</taxon>
        <taxon>Actinomycetota</taxon>
        <taxon>Actinomycetes</taxon>
        <taxon>Streptosporangiales</taxon>
        <taxon>Thermomonosporaceae</taxon>
        <taxon>Actinoallomurus</taxon>
    </lineage>
</organism>
<dbReference type="PROSITE" id="PS51755">
    <property type="entry name" value="OMPR_PHOB"/>
    <property type="match status" value="1"/>
</dbReference>
<dbReference type="InterPro" id="IPR036388">
    <property type="entry name" value="WH-like_DNA-bd_sf"/>
</dbReference>
<keyword evidence="6" id="KW-0175">Coiled coil</keyword>
<keyword evidence="3 5" id="KW-0238">DNA-binding</keyword>
<dbReference type="InterPro" id="IPR005158">
    <property type="entry name" value="BTAD"/>
</dbReference>
<dbReference type="SMART" id="SM01043">
    <property type="entry name" value="BTAD"/>
    <property type="match status" value="1"/>
</dbReference>
<dbReference type="Gene3D" id="3.40.50.300">
    <property type="entry name" value="P-loop containing nucleotide triphosphate hydrolases"/>
    <property type="match status" value="1"/>
</dbReference>
<reference evidence="8 9" key="1">
    <citation type="submission" date="2024-09" db="EMBL/GenBank/DDBJ databases">
        <authorList>
            <person name="Sun Q."/>
            <person name="Mori K."/>
        </authorList>
    </citation>
    <scope>NUCLEOTIDE SEQUENCE [LARGE SCALE GENOMIC DNA]</scope>
    <source>
        <strain evidence="8 9">TBRC 0563</strain>
    </source>
</reference>
<evidence type="ECO:0000256" key="6">
    <source>
        <dbReference type="SAM" id="Coils"/>
    </source>
</evidence>
<dbReference type="CDD" id="cd15831">
    <property type="entry name" value="BTAD"/>
    <property type="match status" value="1"/>
</dbReference>
<evidence type="ECO:0000313" key="8">
    <source>
        <dbReference type="EMBL" id="MFB9839498.1"/>
    </source>
</evidence>
<accession>A0ABV5YWN1</accession>
<dbReference type="SUPFAM" id="SSF52540">
    <property type="entry name" value="P-loop containing nucleoside triphosphate hydrolases"/>
    <property type="match status" value="1"/>
</dbReference>
<feature type="DNA-binding region" description="OmpR/PhoB-type" evidence="5">
    <location>
        <begin position="1"/>
        <end position="89"/>
    </location>
</feature>
<evidence type="ECO:0000256" key="5">
    <source>
        <dbReference type="PROSITE-ProRule" id="PRU01091"/>
    </source>
</evidence>
<keyword evidence="9" id="KW-1185">Reference proteome</keyword>
<comment type="similarity">
    <text evidence="1">Belongs to the AfsR/DnrI/RedD regulatory family.</text>
</comment>
<dbReference type="Gene3D" id="1.10.10.10">
    <property type="entry name" value="Winged helix-like DNA-binding domain superfamily/Winged helix DNA-binding domain"/>
    <property type="match status" value="1"/>
</dbReference>
<dbReference type="InterPro" id="IPR011990">
    <property type="entry name" value="TPR-like_helical_dom_sf"/>
</dbReference>
<keyword evidence="2" id="KW-0805">Transcription regulation</keyword>
<dbReference type="Pfam" id="PF03704">
    <property type="entry name" value="BTAD"/>
    <property type="match status" value="1"/>
</dbReference>
<feature type="domain" description="OmpR/PhoB-type" evidence="7">
    <location>
        <begin position="1"/>
        <end position="89"/>
    </location>
</feature>
<dbReference type="Gene3D" id="1.25.40.10">
    <property type="entry name" value="Tetratricopeptide repeat domain"/>
    <property type="match status" value="1"/>
</dbReference>
<dbReference type="InterPro" id="IPR001867">
    <property type="entry name" value="OmpR/PhoB-type_DNA-bd"/>
</dbReference>
<feature type="non-terminal residue" evidence="8">
    <location>
        <position position="456"/>
    </location>
</feature>
<dbReference type="PANTHER" id="PTHR35807:SF1">
    <property type="entry name" value="TRANSCRIPTIONAL REGULATOR REDD"/>
    <property type="match status" value="1"/>
</dbReference>
<dbReference type="Proteomes" id="UP001589627">
    <property type="component" value="Unassembled WGS sequence"/>
</dbReference>
<evidence type="ECO:0000313" key="9">
    <source>
        <dbReference type="Proteomes" id="UP001589627"/>
    </source>
</evidence>
<evidence type="ECO:0000256" key="1">
    <source>
        <dbReference type="ARBA" id="ARBA00005820"/>
    </source>
</evidence>
<name>A0ABV5YWN1_9ACTN</name>
<evidence type="ECO:0000256" key="4">
    <source>
        <dbReference type="ARBA" id="ARBA00023163"/>
    </source>
</evidence>
<sequence>MEFGVLGPLEIHDGARAVDLPPQRRDLLALLLCRPNTVVSADALVDGLWGEAPPRTAAKSLQIQLHHLRRALDDDDRLVHRAPGYLLTVGPDELDATRFERLVERGRAALAEGRTGAGVDLLRQALTLWRGPAFAGLDHLTMAADEAQRLAEQRRTAEEDLLDAELDLGNHADVVGRLTALVAEHPFRERPRAQLILALYRLGRRAEALDVYREGRKVLADELGLEPGPRLRDLQRAILVNDPALDLPRRESPSAQVPAELPLDIATFTGRSGEVERLRAMLTADPGSPVIAAINGVGGSGKSALAVRAAHEVATAFPDGQLYVNLRGSTVGLERLPAMKVLGRWSRTLGASGEHALDDVDEAAARFRSLTAGRKMLIVLDDAADAAQVRPLLPGAPGCAVLITSRRMLSTLDGVVHLRLDVMSEAEALTVLDRLAVADRVAADPDGAARVAELCG</sequence>
<dbReference type="Pfam" id="PF00486">
    <property type="entry name" value="Trans_reg_C"/>
    <property type="match status" value="1"/>
</dbReference>
<dbReference type="SUPFAM" id="SSF46894">
    <property type="entry name" value="C-terminal effector domain of the bipartite response regulators"/>
    <property type="match status" value="1"/>
</dbReference>
<dbReference type="SUPFAM" id="SSF48452">
    <property type="entry name" value="TPR-like"/>
    <property type="match status" value="1"/>
</dbReference>
<dbReference type="RefSeq" id="WP_378212629.1">
    <property type="nucleotide sequence ID" value="NZ_JBHLZP010000732.1"/>
</dbReference>
<evidence type="ECO:0000259" key="7">
    <source>
        <dbReference type="PROSITE" id="PS51755"/>
    </source>
</evidence>
<gene>
    <name evidence="8" type="ORF">ACFFNX_45880</name>
</gene>
<feature type="coiled-coil region" evidence="6">
    <location>
        <begin position="140"/>
        <end position="167"/>
    </location>
</feature>